<organism evidence="14 15">
    <name type="scientific">Daejeonella lutea</name>
    <dbReference type="NCBI Taxonomy" id="572036"/>
    <lineage>
        <taxon>Bacteria</taxon>
        <taxon>Pseudomonadati</taxon>
        <taxon>Bacteroidota</taxon>
        <taxon>Sphingobacteriia</taxon>
        <taxon>Sphingobacteriales</taxon>
        <taxon>Sphingobacteriaceae</taxon>
        <taxon>Daejeonella</taxon>
    </lineage>
</organism>
<feature type="domain" description="Galactokinase N-terminal" evidence="13">
    <location>
        <begin position="21"/>
        <end position="67"/>
    </location>
</feature>
<feature type="domain" description="GHMP kinase N-terminal" evidence="11">
    <location>
        <begin position="155"/>
        <end position="228"/>
    </location>
</feature>
<evidence type="ECO:0000256" key="8">
    <source>
        <dbReference type="ARBA" id="ARBA00023144"/>
    </source>
</evidence>
<dbReference type="PROSITE" id="PS00627">
    <property type="entry name" value="GHMP_KINASES_ATP"/>
    <property type="match status" value="1"/>
</dbReference>
<evidence type="ECO:0000313" key="14">
    <source>
        <dbReference type="EMBL" id="SKB65811.1"/>
    </source>
</evidence>
<dbReference type="GO" id="GO:0006012">
    <property type="term" value="P:galactose metabolic process"/>
    <property type="evidence" value="ECO:0007669"/>
    <property type="project" value="UniProtKB-UniRule"/>
</dbReference>
<evidence type="ECO:0000256" key="4">
    <source>
        <dbReference type="ARBA" id="ARBA00022741"/>
    </source>
</evidence>
<dbReference type="EC" id="2.7.1.6" evidence="10"/>
<dbReference type="NCBIfam" id="TIGR00131">
    <property type="entry name" value="gal_kin"/>
    <property type="match status" value="1"/>
</dbReference>
<dbReference type="InterPro" id="IPR006203">
    <property type="entry name" value="GHMP_knse_ATP-bd_CS"/>
</dbReference>
<dbReference type="STRING" id="572036.SAMN05661099_2128"/>
<dbReference type="Gene3D" id="3.30.230.10">
    <property type="match status" value="1"/>
</dbReference>
<proteinExistence type="inferred from homology"/>
<dbReference type="PIRSF" id="PIRSF000530">
    <property type="entry name" value="Galactokinase"/>
    <property type="match status" value="1"/>
</dbReference>
<evidence type="ECO:0000259" key="11">
    <source>
        <dbReference type="Pfam" id="PF00288"/>
    </source>
</evidence>
<dbReference type="EMBL" id="FUYR01000002">
    <property type="protein sequence ID" value="SKB65811.1"/>
    <property type="molecule type" value="Genomic_DNA"/>
</dbReference>
<evidence type="ECO:0000256" key="3">
    <source>
        <dbReference type="ARBA" id="ARBA00022723"/>
    </source>
</evidence>
<evidence type="ECO:0000256" key="6">
    <source>
        <dbReference type="ARBA" id="ARBA00022840"/>
    </source>
</evidence>
<keyword evidence="2" id="KW-0808">Transferase</keyword>
<evidence type="ECO:0000259" key="12">
    <source>
        <dbReference type="Pfam" id="PF08544"/>
    </source>
</evidence>
<dbReference type="InterPro" id="IPR020568">
    <property type="entry name" value="Ribosomal_Su5_D2-typ_SF"/>
</dbReference>
<dbReference type="InterPro" id="IPR019539">
    <property type="entry name" value="GalKase_N"/>
</dbReference>
<comment type="similarity">
    <text evidence="1">Belongs to the GHMP kinase family. GalK subfamily.</text>
</comment>
<keyword evidence="3" id="KW-0479">Metal-binding</keyword>
<keyword evidence="8" id="KW-0299">Galactose metabolism</keyword>
<evidence type="ECO:0000256" key="7">
    <source>
        <dbReference type="ARBA" id="ARBA00022842"/>
    </source>
</evidence>
<dbReference type="InterPro" id="IPR019741">
    <property type="entry name" value="Galactokinase_CS"/>
</dbReference>
<evidence type="ECO:0000259" key="13">
    <source>
        <dbReference type="Pfam" id="PF10509"/>
    </source>
</evidence>
<dbReference type="InterPro" id="IPR006206">
    <property type="entry name" value="Mevalonate/galactokinase"/>
</dbReference>
<dbReference type="Pfam" id="PF00288">
    <property type="entry name" value="GHMP_kinases_N"/>
    <property type="match status" value="1"/>
</dbReference>
<dbReference type="PANTHER" id="PTHR10457:SF7">
    <property type="entry name" value="GALACTOKINASE-RELATED"/>
    <property type="match status" value="1"/>
</dbReference>
<dbReference type="PANTHER" id="PTHR10457">
    <property type="entry name" value="MEVALONATE KINASE/GALACTOKINASE"/>
    <property type="match status" value="1"/>
</dbReference>
<keyword evidence="7" id="KW-0460">Magnesium</keyword>
<gene>
    <name evidence="14" type="ORF">SAMN05661099_2128</name>
</gene>
<dbReference type="SUPFAM" id="SSF54211">
    <property type="entry name" value="Ribosomal protein S5 domain 2-like"/>
    <property type="match status" value="1"/>
</dbReference>
<sequence>MGKYLYMAAEITDYPLAIRSKFREVFSQEPLIIRSPGRINLIGEHTDYNMGFVLPAAIDKAVYLGIQKRTDDEIHIHSLDYNDDHKTAVAEIVRSGKLWPDYILGVVNELRMHRIIRIHKMRDGEGNRMHKVEEGQRNGIDKIRGGEDLSAIRWPQTGFNIVFGGDIPPGAGLSSSAALECATAYALNELFELEIEKTDLVKISQAAENNFVGMKCGIMDQFASMFGKKDHLIRLDCQSLEYVYIPFRLGGVTAVLFDTRVKHSLASSAYNERREQCEEGVRLVQVGLKSETGGLKSETGGRRSEAKRLKQDVRSLRDVTEEMLLEFVKPVNELVYQRCSFVVAESNRLLAGCKDLENNDVAAFGMKMFETHDGLSKLYEVSCKELDLLVDIVIDNPNVLGARMMGGGFGGCTINLIKHEAVPDLIKKVSEVYKKETGVEMLVYRVGVENGTEVVKLD</sequence>
<feature type="domain" description="GHMP kinase C-terminal" evidence="12">
    <location>
        <begin position="355"/>
        <end position="434"/>
    </location>
</feature>
<evidence type="ECO:0000256" key="9">
    <source>
        <dbReference type="ARBA" id="ARBA00023277"/>
    </source>
</evidence>
<dbReference type="InterPro" id="IPR006204">
    <property type="entry name" value="GHMP_kinase_N_dom"/>
</dbReference>
<dbReference type="PROSITE" id="PS00106">
    <property type="entry name" value="GALACTOKINASE"/>
    <property type="match status" value="1"/>
</dbReference>
<protein>
    <recommendedName>
        <fullName evidence="10">Galactokinase</fullName>
        <ecNumber evidence="10">2.7.1.6</ecNumber>
    </recommendedName>
</protein>
<keyword evidence="6" id="KW-0067">ATP-binding</keyword>
<dbReference type="Pfam" id="PF10509">
    <property type="entry name" value="GalKase_gal_bdg"/>
    <property type="match status" value="1"/>
</dbReference>
<name>A0A1T5D2K3_9SPHI</name>
<dbReference type="PRINTS" id="PR00959">
    <property type="entry name" value="MEVGALKINASE"/>
</dbReference>
<evidence type="ECO:0000256" key="5">
    <source>
        <dbReference type="ARBA" id="ARBA00022777"/>
    </source>
</evidence>
<keyword evidence="4" id="KW-0547">Nucleotide-binding</keyword>
<dbReference type="Pfam" id="PF08544">
    <property type="entry name" value="GHMP_kinases_C"/>
    <property type="match status" value="1"/>
</dbReference>
<dbReference type="InterPro" id="IPR013750">
    <property type="entry name" value="GHMP_kinase_C_dom"/>
</dbReference>
<reference evidence="15" key="1">
    <citation type="submission" date="2017-02" db="EMBL/GenBank/DDBJ databases">
        <authorList>
            <person name="Varghese N."/>
            <person name="Submissions S."/>
        </authorList>
    </citation>
    <scope>NUCLEOTIDE SEQUENCE [LARGE SCALE GENOMIC DNA]</scope>
    <source>
        <strain evidence="15">DSM 22385</strain>
    </source>
</reference>
<dbReference type="SUPFAM" id="SSF55060">
    <property type="entry name" value="GHMP Kinase, C-terminal domain"/>
    <property type="match status" value="1"/>
</dbReference>
<dbReference type="Proteomes" id="UP000189981">
    <property type="component" value="Unassembled WGS sequence"/>
</dbReference>
<dbReference type="PRINTS" id="PR00473">
    <property type="entry name" value="GALCTOKINASE"/>
</dbReference>
<keyword evidence="15" id="KW-1185">Reference proteome</keyword>
<keyword evidence="9" id="KW-0119">Carbohydrate metabolism</keyword>
<dbReference type="GO" id="GO:0046872">
    <property type="term" value="F:metal ion binding"/>
    <property type="evidence" value="ECO:0007669"/>
    <property type="project" value="UniProtKB-KW"/>
</dbReference>
<keyword evidence="5 14" id="KW-0418">Kinase</keyword>
<dbReference type="GO" id="GO:0005524">
    <property type="term" value="F:ATP binding"/>
    <property type="evidence" value="ECO:0007669"/>
    <property type="project" value="UniProtKB-UniRule"/>
</dbReference>
<dbReference type="FunFam" id="3.30.70.890:FF:000001">
    <property type="entry name" value="Galactokinase"/>
    <property type="match status" value="1"/>
</dbReference>
<dbReference type="GO" id="GO:0005829">
    <property type="term" value="C:cytosol"/>
    <property type="evidence" value="ECO:0007669"/>
    <property type="project" value="TreeGrafter"/>
</dbReference>
<accession>A0A1T5D2K3</accession>
<dbReference type="InterPro" id="IPR000705">
    <property type="entry name" value="Galactokinase"/>
</dbReference>
<dbReference type="AlphaFoldDB" id="A0A1T5D2K3"/>
<dbReference type="InterPro" id="IPR036554">
    <property type="entry name" value="GHMP_kinase_C_sf"/>
</dbReference>
<evidence type="ECO:0000313" key="15">
    <source>
        <dbReference type="Proteomes" id="UP000189981"/>
    </source>
</evidence>
<evidence type="ECO:0000256" key="10">
    <source>
        <dbReference type="NCBIfam" id="TIGR00131"/>
    </source>
</evidence>
<evidence type="ECO:0000256" key="2">
    <source>
        <dbReference type="ARBA" id="ARBA00022679"/>
    </source>
</evidence>
<dbReference type="InterPro" id="IPR014721">
    <property type="entry name" value="Ribsml_uS5_D2-typ_fold_subgr"/>
</dbReference>
<evidence type="ECO:0000256" key="1">
    <source>
        <dbReference type="ARBA" id="ARBA00006566"/>
    </source>
</evidence>
<dbReference type="GO" id="GO:0004335">
    <property type="term" value="F:galactokinase activity"/>
    <property type="evidence" value="ECO:0007669"/>
    <property type="project" value="UniProtKB-UniRule"/>
</dbReference>
<dbReference type="Gene3D" id="3.30.70.890">
    <property type="entry name" value="GHMP kinase, C-terminal domain"/>
    <property type="match status" value="1"/>
</dbReference>